<evidence type="ECO:0000256" key="1">
    <source>
        <dbReference type="ARBA" id="ARBA00004651"/>
    </source>
</evidence>
<evidence type="ECO:0000256" key="2">
    <source>
        <dbReference type="ARBA" id="ARBA00022475"/>
    </source>
</evidence>
<keyword evidence="5 7" id="KW-0472">Membrane</keyword>
<evidence type="ECO:0000256" key="7">
    <source>
        <dbReference type="SAM" id="Phobius"/>
    </source>
</evidence>
<feature type="transmembrane region" description="Helical" evidence="7">
    <location>
        <begin position="89"/>
        <end position="109"/>
    </location>
</feature>
<dbReference type="Pfam" id="PF03631">
    <property type="entry name" value="Virul_fac_BrkB"/>
    <property type="match status" value="1"/>
</dbReference>
<feature type="transmembrane region" description="Helical" evidence="7">
    <location>
        <begin position="35"/>
        <end position="56"/>
    </location>
</feature>
<feature type="transmembrane region" description="Helical" evidence="7">
    <location>
        <begin position="232"/>
        <end position="253"/>
    </location>
</feature>
<dbReference type="Proteomes" id="UP000749040">
    <property type="component" value="Unassembled WGS sequence"/>
</dbReference>
<feature type="transmembrane region" description="Helical" evidence="7">
    <location>
        <begin position="158"/>
        <end position="178"/>
    </location>
</feature>
<keyword evidence="4 7" id="KW-1133">Transmembrane helix</keyword>
<evidence type="ECO:0000256" key="4">
    <source>
        <dbReference type="ARBA" id="ARBA00022989"/>
    </source>
</evidence>
<evidence type="ECO:0000256" key="5">
    <source>
        <dbReference type="ARBA" id="ARBA00023136"/>
    </source>
</evidence>
<name>A0ABS2TU51_9ACTN</name>
<organism evidence="8 9">
    <name type="scientific">Actinacidiphila acididurans</name>
    <dbReference type="NCBI Taxonomy" id="2784346"/>
    <lineage>
        <taxon>Bacteria</taxon>
        <taxon>Bacillati</taxon>
        <taxon>Actinomycetota</taxon>
        <taxon>Actinomycetes</taxon>
        <taxon>Kitasatosporales</taxon>
        <taxon>Streptomycetaceae</taxon>
        <taxon>Actinacidiphila</taxon>
    </lineage>
</organism>
<accession>A0ABS2TU51</accession>
<keyword evidence="2" id="KW-1003">Cell membrane</keyword>
<feature type="transmembrane region" description="Helical" evidence="7">
    <location>
        <begin position="198"/>
        <end position="220"/>
    </location>
</feature>
<dbReference type="RefSeq" id="WP_205358201.1">
    <property type="nucleotide sequence ID" value="NZ_JADKYB010000008.1"/>
</dbReference>
<proteinExistence type="predicted"/>
<keyword evidence="9" id="KW-1185">Reference proteome</keyword>
<reference evidence="8 9" key="1">
    <citation type="submission" date="2021-01" db="EMBL/GenBank/DDBJ databases">
        <title>Streptomyces acididurans sp. nov., isolated from a peat swamp forest soil.</title>
        <authorList>
            <person name="Chantavorakit T."/>
            <person name="Duangmal K."/>
        </authorList>
    </citation>
    <scope>NUCLEOTIDE SEQUENCE [LARGE SCALE GENOMIC DNA]</scope>
    <source>
        <strain evidence="8 9">KK5PA1</strain>
    </source>
</reference>
<comment type="caution">
    <text evidence="8">The sequence shown here is derived from an EMBL/GenBank/DDBJ whole genome shotgun (WGS) entry which is preliminary data.</text>
</comment>
<evidence type="ECO:0000313" key="8">
    <source>
        <dbReference type="EMBL" id="MBM9506362.1"/>
    </source>
</evidence>
<feature type="region of interest" description="Disordered" evidence="6">
    <location>
        <begin position="289"/>
        <end position="315"/>
    </location>
</feature>
<keyword evidence="3 7" id="KW-0812">Transmembrane</keyword>
<comment type="subcellular location">
    <subcellularLocation>
        <location evidence="1">Cell membrane</location>
        <topology evidence="1">Multi-pass membrane protein</topology>
    </subcellularLocation>
</comment>
<protein>
    <submittedName>
        <fullName evidence="8">YihY/virulence factor BrkB family protein</fullName>
    </submittedName>
</protein>
<evidence type="ECO:0000256" key="6">
    <source>
        <dbReference type="SAM" id="MobiDB-lite"/>
    </source>
</evidence>
<feature type="compositionally biased region" description="Low complexity" evidence="6">
    <location>
        <begin position="289"/>
        <end position="304"/>
    </location>
</feature>
<evidence type="ECO:0000313" key="9">
    <source>
        <dbReference type="Proteomes" id="UP000749040"/>
    </source>
</evidence>
<dbReference type="EMBL" id="JADKYB010000008">
    <property type="protein sequence ID" value="MBM9506362.1"/>
    <property type="molecule type" value="Genomic_DNA"/>
</dbReference>
<feature type="transmembrane region" description="Helical" evidence="7">
    <location>
        <begin position="130"/>
        <end position="146"/>
    </location>
</feature>
<gene>
    <name evidence="8" type="ORF">ITX44_17740</name>
</gene>
<evidence type="ECO:0000256" key="3">
    <source>
        <dbReference type="ARBA" id="ARBA00022692"/>
    </source>
</evidence>
<dbReference type="InterPro" id="IPR017039">
    <property type="entry name" value="Virul_fac_BrkB"/>
</dbReference>
<sequence length="315" mass="33408">MRAVSVVRQAWGRSVAARVWQQGAELELLHRSMGFAALGLVTLVPLLVVVAAAVPFQHAGFAHWVVDGMGLTEHPSEAVVKLFAAPRRVLSATSALSLASLSVFGLSFAASVETGYRKVWELAAAPWHSGWRRAVWLAVLTAYLFVEAQSGTVLEHGAWQSAARIVLTVCAGIAFFWWGQRFLLAREVTWRATLPGAVLTMAGLVGLRAFSSLVFSPLIVTNAVTYGPVGTVLVVESWLIGVGFVVFGGALLGRHVAEAHTRRALLAQDHAPFGGPRWRAVAVRSAASATSRAAGSRPRSARPPAGTPGGGPDPR</sequence>